<feature type="transmembrane region" description="Helical" evidence="2">
    <location>
        <begin position="120"/>
        <end position="139"/>
    </location>
</feature>
<keyword evidence="2" id="KW-0472">Membrane</keyword>
<proteinExistence type="predicted"/>
<feature type="region of interest" description="Disordered" evidence="1">
    <location>
        <begin position="142"/>
        <end position="182"/>
    </location>
</feature>
<dbReference type="Proteomes" id="UP001596435">
    <property type="component" value="Unassembled WGS sequence"/>
</dbReference>
<comment type="caution">
    <text evidence="3">The sequence shown here is derived from an EMBL/GenBank/DDBJ whole genome shotgun (WGS) entry which is preliminary data.</text>
</comment>
<feature type="compositionally biased region" description="Polar residues" evidence="1">
    <location>
        <begin position="31"/>
        <end position="40"/>
    </location>
</feature>
<sequence>MTTDGSNGAPEGAGDDDPFGYLYRPADGSAAPSQPRSSYNRPMEVGRAQYGQQPAQAQQPYGAPQQSYGQAPYGQQQPGRQQSGAGTLPTAPLPQQSRYAERSRPQPGDERPGGGRGKGAVIGAVAVVAAVAIGIGIALSTGDPGGKAKTGAGARSSAPAAPSSAAPASPSAAASPSADTEPIADAGKLQAQNAPVASTVKGAVSADGSYLALQGGSTVTWTVVAPSAGQFKFWLHFNNTATDQPAQVTVNGKDHPGGVTFKNYSKGNTDPNRAWYSTNIWPQLQAGSNTLTVTLPAGSSGILLDQVALTDMSVSDYPKS</sequence>
<keyword evidence="2" id="KW-1133">Transmembrane helix</keyword>
<gene>
    <name evidence="3" type="ORF">ACFQMG_00320</name>
</gene>
<evidence type="ECO:0000256" key="2">
    <source>
        <dbReference type="SAM" id="Phobius"/>
    </source>
</evidence>
<keyword evidence="4" id="KW-1185">Reference proteome</keyword>
<dbReference type="EMBL" id="JBHTAJ010000001">
    <property type="protein sequence ID" value="MFC7178002.1"/>
    <property type="molecule type" value="Genomic_DNA"/>
</dbReference>
<evidence type="ECO:0000313" key="4">
    <source>
        <dbReference type="Proteomes" id="UP001596435"/>
    </source>
</evidence>
<protein>
    <submittedName>
        <fullName evidence="3">Carbohydrate-binding protein</fullName>
    </submittedName>
</protein>
<name>A0ABW2FPL3_9ACTN</name>
<dbReference type="Gene3D" id="2.60.120.260">
    <property type="entry name" value="Galactose-binding domain-like"/>
    <property type="match status" value="1"/>
</dbReference>
<dbReference type="RefSeq" id="WP_345707013.1">
    <property type="nucleotide sequence ID" value="NZ_BAABKV010000001.1"/>
</dbReference>
<reference evidence="4" key="1">
    <citation type="journal article" date="2019" name="Int. J. Syst. Evol. Microbiol.">
        <title>The Global Catalogue of Microorganisms (GCM) 10K type strain sequencing project: providing services to taxonomists for standard genome sequencing and annotation.</title>
        <authorList>
            <consortium name="The Broad Institute Genomics Platform"/>
            <consortium name="The Broad Institute Genome Sequencing Center for Infectious Disease"/>
            <person name="Wu L."/>
            <person name="Ma J."/>
        </authorList>
    </citation>
    <scope>NUCLEOTIDE SEQUENCE [LARGE SCALE GENOMIC DNA]</scope>
    <source>
        <strain evidence="4">CGMCC 1.12859</strain>
    </source>
</reference>
<organism evidence="3 4">
    <name type="scientific">Kitasatospora paranensis</name>
    <dbReference type="NCBI Taxonomy" id="258053"/>
    <lineage>
        <taxon>Bacteria</taxon>
        <taxon>Bacillati</taxon>
        <taxon>Actinomycetota</taxon>
        <taxon>Actinomycetes</taxon>
        <taxon>Kitasatosporales</taxon>
        <taxon>Streptomycetaceae</taxon>
        <taxon>Kitasatospora</taxon>
    </lineage>
</organism>
<dbReference type="SUPFAM" id="SSF49785">
    <property type="entry name" value="Galactose-binding domain-like"/>
    <property type="match status" value="1"/>
</dbReference>
<keyword evidence="2" id="KW-0812">Transmembrane</keyword>
<evidence type="ECO:0000313" key="3">
    <source>
        <dbReference type="EMBL" id="MFC7178002.1"/>
    </source>
</evidence>
<feature type="compositionally biased region" description="Basic and acidic residues" evidence="1">
    <location>
        <begin position="99"/>
        <end position="113"/>
    </location>
</feature>
<accession>A0ABW2FPL3</accession>
<feature type="region of interest" description="Disordered" evidence="1">
    <location>
        <begin position="1"/>
        <end position="117"/>
    </location>
</feature>
<evidence type="ECO:0000256" key="1">
    <source>
        <dbReference type="SAM" id="MobiDB-lite"/>
    </source>
</evidence>
<feature type="compositionally biased region" description="Low complexity" evidence="1">
    <location>
        <begin position="156"/>
        <end position="178"/>
    </location>
</feature>
<feature type="compositionally biased region" description="Low complexity" evidence="1">
    <location>
        <begin position="49"/>
        <end position="86"/>
    </location>
</feature>
<dbReference type="InterPro" id="IPR008979">
    <property type="entry name" value="Galactose-bd-like_sf"/>
</dbReference>